<evidence type="ECO:0000313" key="4">
    <source>
        <dbReference type="EMBL" id="CAI8024224.1"/>
    </source>
</evidence>
<dbReference type="EMBL" id="CASHTH010002063">
    <property type="protein sequence ID" value="CAI8024224.1"/>
    <property type="molecule type" value="Genomic_DNA"/>
</dbReference>
<evidence type="ECO:0000313" key="5">
    <source>
        <dbReference type="Proteomes" id="UP001174909"/>
    </source>
</evidence>
<feature type="coiled-coil region" evidence="1">
    <location>
        <begin position="64"/>
        <end position="119"/>
    </location>
</feature>
<comment type="caution">
    <text evidence="4">The sequence shown here is derived from an EMBL/GenBank/DDBJ whole genome shotgun (WGS) entry which is preliminary data.</text>
</comment>
<feature type="region of interest" description="Disordered" evidence="2">
    <location>
        <begin position="1"/>
        <end position="20"/>
    </location>
</feature>
<keyword evidence="3" id="KW-1133">Transmembrane helix</keyword>
<keyword evidence="5" id="KW-1185">Reference proteome</keyword>
<feature type="compositionally biased region" description="Polar residues" evidence="2">
    <location>
        <begin position="1"/>
        <end position="13"/>
    </location>
</feature>
<keyword evidence="3" id="KW-0472">Membrane</keyword>
<keyword evidence="3" id="KW-0812">Transmembrane</keyword>
<protein>
    <submittedName>
        <fullName evidence="4">Uncharacterized protein</fullName>
    </submittedName>
</protein>
<proteinExistence type="predicted"/>
<accession>A0AA35S6Q6</accession>
<keyword evidence="1" id="KW-0175">Coiled coil</keyword>
<evidence type="ECO:0000256" key="1">
    <source>
        <dbReference type="SAM" id="Coils"/>
    </source>
</evidence>
<feature type="transmembrane region" description="Helical" evidence="3">
    <location>
        <begin position="36"/>
        <end position="61"/>
    </location>
</feature>
<evidence type="ECO:0000256" key="3">
    <source>
        <dbReference type="SAM" id="Phobius"/>
    </source>
</evidence>
<name>A0AA35S6Q6_GEOBA</name>
<gene>
    <name evidence="4" type="ORF">GBAR_LOCUS14089</name>
</gene>
<dbReference type="AlphaFoldDB" id="A0AA35S6Q6"/>
<sequence>MRDDPQTLSQSAGDPTLQEFGWRNTPRINFAPERRIFPFSPVIALLVVILLVEVLVALTFYGRLQDARAEALTANDRLVSVERALQQERAATADVAAKIEDIEEEIKQTEQQSAGAIEIYNRLTQRRPEWAAALQALLQADNTDFRIYSLAANSPAMVGSPAQINLSATASGAHTVGIFLDYMETVDDFLELASWNTSLTSEDRTVLEAVVSLK</sequence>
<reference evidence="4" key="1">
    <citation type="submission" date="2023-03" db="EMBL/GenBank/DDBJ databases">
        <authorList>
            <person name="Steffen K."/>
            <person name="Cardenas P."/>
        </authorList>
    </citation>
    <scope>NUCLEOTIDE SEQUENCE</scope>
</reference>
<organism evidence="4 5">
    <name type="scientific">Geodia barretti</name>
    <name type="common">Barrett's horny sponge</name>
    <dbReference type="NCBI Taxonomy" id="519541"/>
    <lineage>
        <taxon>Eukaryota</taxon>
        <taxon>Metazoa</taxon>
        <taxon>Porifera</taxon>
        <taxon>Demospongiae</taxon>
        <taxon>Heteroscleromorpha</taxon>
        <taxon>Tetractinellida</taxon>
        <taxon>Astrophorina</taxon>
        <taxon>Geodiidae</taxon>
        <taxon>Geodia</taxon>
    </lineage>
</organism>
<evidence type="ECO:0000256" key="2">
    <source>
        <dbReference type="SAM" id="MobiDB-lite"/>
    </source>
</evidence>
<dbReference type="Proteomes" id="UP001174909">
    <property type="component" value="Unassembled WGS sequence"/>
</dbReference>